<organism evidence="6 7">
    <name type="scientific">Halobacillus campisalis</name>
    <dbReference type="NCBI Taxonomy" id="435909"/>
    <lineage>
        <taxon>Bacteria</taxon>
        <taxon>Bacillati</taxon>
        <taxon>Bacillota</taxon>
        <taxon>Bacilli</taxon>
        <taxon>Bacillales</taxon>
        <taxon>Bacillaceae</taxon>
        <taxon>Halobacillus</taxon>
    </lineage>
</organism>
<evidence type="ECO:0000313" key="6">
    <source>
        <dbReference type="EMBL" id="MFC7321229.1"/>
    </source>
</evidence>
<proteinExistence type="inferred from homology"/>
<dbReference type="CDD" id="cd02869">
    <property type="entry name" value="PseudoU_synth_RluA_like"/>
    <property type="match status" value="1"/>
</dbReference>
<dbReference type="InterPro" id="IPR020103">
    <property type="entry name" value="PsdUridine_synth_cat_dom_sf"/>
</dbReference>
<gene>
    <name evidence="6" type="ORF">ACFQMN_10075</name>
</gene>
<dbReference type="EC" id="5.4.99.-" evidence="4"/>
<keyword evidence="3" id="KW-0694">RNA-binding</keyword>
<dbReference type="PROSITE" id="PS01129">
    <property type="entry name" value="PSI_RLU"/>
    <property type="match status" value="1"/>
</dbReference>
<dbReference type="InterPro" id="IPR050188">
    <property type="entry name" value="RluA_PseudoU_synthase"/>
</dbReference>
<evidence type="ECO:0000256" key="1">
    <source>
        <dbReference type="ARBA" id="ARBA00000073"/>
    </source>
</evidence>
<comment type="similarity">
    <text evidence="2 4">Belongs to the pseudouridine synthase RluA family.</text>
</comment>
<accession>A0ABW2K3H9</accession>
<dbReference type="PROSITE" id="PS50889">
    <property type="entry name" value="S4"/>
    <property type="match status" value="1"/>
</dbReference>
<dbReference type="Gene3D" id="3.30.2350.10">
    <property type="entry name" value="Pseudouridine synthase"/>
    <property type="match status" value="1"/>
</dbReference>
<dbReference type="PANTHER" id="PTHR21600:SF35">
    <property type="entry name" value="PSEUDOURIDINE SYNTHASE"/>
    <property type="match status" value="1"/>
</dbReference>
<dbReference type="GO" id="GO:0016853">
    <property type="term" value="F:isomerase activity"/>
    <property type="evidence" value="ECO:0007669"/>
    <property type="project" value="UniProtKB-KW"/>
</dbReference>
<keyword evidence="7" id="KW-1185">Reference proteome</keyword>
<dbReference type="InterPro" id="IPR006145">
    <property type="entry name" value="PsdUridine_synth_RsuA/RluA"/>
</dbReference>
<dbReference type="Pfam" id="PF00849">
    <property type="entry name" value="PseudoU_synth_2"/>
    <property type="match status" value="1"/>
</dbReference>
<name>A0ABW2K3H9_9BACI</name>
<comment type="caution">
    <text evidence="6">The sequence shown here is derived from an EMBL/GenBank/DDBJ whole genome shotgun (WGS) entry which is preliminary data.</text>
</comment>
<dbReference type="RefSeq" id="WP_289216347.1">
    <property type="nucleotide sequence ID" value="NZ_JAPVRC010000006.1"/>
</dbReference>
<comment type="catalytic activity">
    <reaction evidence="1 4">
        <text>a uridine in RNA = a pseudouridine in RNA</text>
        <dbReference type="Rhea" id="RHEA:48348"/>
        <dbReference type="Rhea" id="RHEA-COMP:12068"/>
        <dbReference type="Rhea" id="RHEA-COMP:12069"/>
        <dbReference type="ChEBI" id="CHEBI:65314"/>
        <dbReference type="ChEBI" id="CHEBI:65315"/>
    </reaction>
</comment>
<keyword evidence="4 6" id="KW-0413">Isomerase</keyword>
<dbReference type="PANTHER" id="PTHR21600">
    <property type="entry name" value="MITOCHONDRIAL RNA PSEUDOURIDINE SYNTHASE"/>
    <property type="match status" value="1"/>
</dbReference>
<dbReference type="NCBIfam" id="TIGR00005">
    <property type="entry name" value="rluA_subfam"/>
    <property type="match status" value="1"/>
</dbReference>
<evidence type="ECO:0000256" key="4">
    <source>
        <dbReference type="RuleBase" id="RU362028"/>
    </source>
</evidence>
<dbReference type="InterPro" id="IPR006225">
    <property type="entry name" value="PsdUridine_synth_RluC/D"/>
</dbReference>
<protein>
    <recommendedName>
        <fullName evidence="4">Pseudouridine synthase</fullName>
        <ecNumber evidence="4">5.4.99.-</ecNumber>
    </recommendedName>
</protein>
<evidence type="ECO:0000259" key="5">
    <source>
        <dbReference type="Pfam" id="PF00849"/>
    </source>
</evidence>
<sequence>MIPLYPMSTLTKVFRVHKEGVLREFMRSDLKFSRQLLKKVKTAGKLFVNGGKADLNYPVKRGDLLKVVFPKEERGLRMTGEQVPLSIIYEDEDILVLNKPPGIAVSPGRDHSSGTLAQGILYYYDEHDIPFTVHIVTRLDRDTSGLILVAKHSYSHSVLTAQGIMVDRKYTALVEGRNLENEGTIDKPIRRNSSSIIQREVHEEGKKAITEFRVLDKASSSSKIQCKILTGRTHQIRVHMASLNSPILGDSLYGSAFKGLKGQALHCHELAVVHPWTGKCMKFTCSHPKEWDYI</sequence>
<feature type="domain" description="Pseudouridine synthase RsuA/RluA-like" evidence="5">
    <location>
        <begin position="93"/>
        <end position="242"/>
    </location>
</feature>
<reference evidence="7" key="1">
    <citation type="journal article" date="2019" name="Int. J. Syst. Evol. Microbiol.">
        <title>The Global Catalogue of Microorganisms (GCM) 10K type strain sequencing project: providing services to taxonomists for standard genome sequencing and annotation.</title>
        <authorList>
            <consortium name="The Broad Institute Genomics Platform"/>
            <consortium name="The Broad Institute Genome Sequencing Center for Infectious Disease"/>
            <person name="Wu L."/>
            <person name="Ma J."/>
        </authorList>
    </citation>
    <scope>NUCLEOTIDE SEQUENCE [LARGE SCALE GENOMIC DNA]</scope>
    <source>
        <strain evidence="7">CCUG 73951</strain>
    </source>
</reference>
<dbReference type="EMBL" id="JBHTBY010000008">
    <property type="protein sequence ID" value="MFC7321229.1"/>
    <property type="molecule type" value="Genomic_DNA"/>
</dbReference>
<comment type="function">
    <text evidence="4">Responsible for synthesis of pseudouridine from uracil.</text>
</comment>
<dbReference type="SUPFAM" id="SSF55120">
    <property type="entry name" value="Pseudouridine synthase"/>
    <property type="match status" value="1"/>
</dbReference>
<evidence type="ECO:0000256" key="3">
    <source>
        <dbReference type="PROSITE-ProRule" id="PRU00182"/>
    </source>
</evidence>
<dbReference type="Proteomes" id="UP001596494">
    <property type="component" value="Unassembled WGS sequence"/>
</dbReference>
<evidence type="ECO:0000256" key="2">
    <source>
        <dbReference type="ARBA" id="ARBA00010876"/>
    </source>
</evidence>
<evidence type="ECO:0000313" key="7">
    <source>
        <dbReference type="Proteomes" id="UP001596494"/>
    </source>
</evidence>
<dbReference type="InterPro" id="IPR006224">
    <property type="entry name" value="PsdUridine_synth_RluA-like_CS"/>
</dbReference>